<dbReference type="RefSeq" id="WP_160728932.1">
    <property type="nucleotide sequence ID" value="NZ_WTYC01000010.1"/>
</dbReference>
<dbReference type="Gene3D" id="3.40.50.1820">
    <property type="entry name" value="alpha/beta hydrolase"/>
    <property type="match status" value="1"/>
</dbReference>
<dbReference type="SUPFAM" id="SSF53474">
    <property type="entry name" value="alpha/beta-Hydrolases"/>
    <property type="match status" value="1"/>
</dbReference>
<evidence type="ECO:0000259" key="2">
    <source>
        <dbReference type="Pfam" id="PF20434"/>
    </source>
</evidence>
<reference evidence="3 4" key="1">
    <citation type="submission" date="2019-12" db="EMBL/GenBank/DDBJ databases">
        <title>Genomic-based taxomic classification of the family Erythrobacteraceae.</title>
        <authorList>
            <person name="Xu L."/>
        </authorList>
    </citation>
    <scope>NUCLEOTIDE SEQUENCE [LARGE SCALE GENOMIC DNA]</scope>
    <source>
        <strain evidence="3 4">DSM 17792</strain>
    </source>
</reference>
<evidence type="ECO:0000313" key="3">
    <source>
        <dbReference type="EMBL" id="MXO49407.1"/>
    </source>
</evidence>
<dbReference type="InterPro" id="IPR049492">
    <property type="entry name" value="BD-FAE-like_dom"/>
</dbReference>
<dbReference type="Proteomes" id="UP000448199">
    <property type="component" value="Unassembled WGS sequence"/>
</dbReference>
<gene>
    <name evidence="3" type="ORF">GRI69_14210</name>
</gene>
<dbReference type="Pfam" id="PF20434">
    <property type="entry name" value="BD-FAE"/>
    <property type="match status" value="1"/>
</dbReference>
<accession>A0A844XW35</accession>
<feature type="domain" description="BD-FAE-like" evidence="2">
    <location>
        <begin position="66"/>
        <end position="251"/>
    </location>
</feature>
<name>A0A844XW35_9SPHN</name>
<dbReference type="PANTHER" id="PTHR48081:SF9">
    <property type="entry name" value="CARBOXYLESTERASE"/>
    <property type="match status" value="1"/>
</dbReference>
<dbReference type="PANTHER" id="PTHR48081">
    <property type="entry name" value="AB HYDROLASE SUPERFAMILY PROTEIN C4A8.06C"/>
    <property type="match status" value="1"/>
</dbReference>
<keyword evidence="1 3" id="KW-0378">Hydrolase</keyword>
<sequence>MKRRMMWIAAVLLGLLLVAALAFWLAVRQNGPTVLDAVDRLSGPDTGVELVHRASTGSHPEQRLIVYRGKSASGALPVFVFFHGGAWAHGDPRDYGFIARNIAPEGYVVVLGGYRLNEPGRYPAMLEDTAAAVGWVYDNIEDYGGDPDRIVLSGHSAGAYNVMQVALDTGWLEKAGVPQEAVRAVVGLAGPYDFHPFDTDRSRAAFASVGAGAESQPVNNVRGDAPPVLLVHGENDTVVRIRNSKALAHALQEAGARAETLYLPGKTHNDPLLALTHPWRRDPLVFERVAQFLQAAVPVSVPVQAETP</sequence>
<dbReference type="OrthoDB" id="9771666at2"/>
<keyword evidence="4" id="KW-1185">Reference proteome</keyword>
<comment type="caution">
    <text evidence="3">The sequence shown here is derived from an EMBL/GenBank/DDBJ whole genome shotgun (WGS) entry which is preliminary data.</text>
</comment>
<dbReference type="InterPro" id="IPR029058">
    <property type="entry name" value="AB_hydrolase_fold"/>
</dbReference>
<evidence type="ECO:0000313" key="4">
    <source>
        <dbReference type="Proteomes" id="UP000448199"/>
    </source>
</evidence>
<dbReference type="GO" id="GO:0016787">
    <property type="term" value="F:hydrolase activity"/>
    <property type="evidence" value="ECO:0007669"/>
    <property type="project" value="UniProtKB-KW"/>
</dbReference>
<protein>
    <submittedName>
        <fullName evidence="3">Alpha/beta hydrolase fold domain-containing protein</fullName>
    </submittedName>
</protein>
<evidence type="ECO:0000256" key="1">
    <source>
        <dbReference type="ARBA" id="ARBA00022801"/>
    </source>
</evidence>
<proteinExistence type="predicted"/>
<dbReference type="AlphaFoldDB" id="A0A844XW35"/>
<dbReference type="InterPro" id="IPR050300">
    <property type="entry name" value="GDXG_lipolytic_enzyme"/>
</dbReference>
<dbReference type="EMBL" id="WTYC01000010">
    <property type="protein sequence ID" value="MXO49407.1"/>
    <property type="molecule type" value="Genomic_DNA"/>
</dbReference>
<organism evidence="3 4">
    <name type="scientific">Qipengyuania vulgaris</name>
    <dbReference type="NCBI Taxonomy" id="291985"/>
    <lineage>
        <taxon>Bacteria</taxon>
        <taxon>Pseudomonadati</taxon>
        <taxon>Pseudomonadota</taxon>
        <taxon>Alphaproteobacteria</taxon>
        <taxon>Sphingomonadales</taxon>
        <taxon>Erythrobacteraceae</taxon>
        <taxon>Qipengyuania</taxon>
    </lineage>
</organism>